<dbReference type="InterPro" id="IPR002912">
    <property type="entry name" value="ACT_dom"/>
</dbReference>
<dbReference type="GO" id="GO:0009094">
    <property type="term" value="P:L-phenylalanine biosynthetic process"/>
    <property type="evidence" value="ECO:0007669"/>
    <property type="project" value="UniProtKB-UniPathway"/>
</dbReference>
<keyword evidence="4" id="KW-0028">Amino-acid biosynthesis</keyword>
<dbReference type="EMBL" id="FMHG01000001">
    <property type="protein sequence ID" value="SCJ43463.1"/>
    <property type="molecule type" value="Genomic_DNA"/>
</dbReference>
<dbReference type="EC" id="4.2.1.51" evidence="2"/>
<dbReference type="Gene3D" id="3.40.190.10">
    <property type="entry name" value="Periplasmic binding protein-like II"/>
    <property type="match status" value="2"/>
</dbReference>
<dbReference type="InterPro" id="IPR018528">
    <property type="entry name" value="Preph_deHydtase_CS"/>
</dbReference>
<dbReference type="FunFam" id="3.40.190.10:FF:000034">
    <property type="entry name" value="Chorismate mutase/prephenate dehydratase"/>
    <property type="match status" value="1"/>
</dbReference>
<evidence type="ECO:0000313" key="12">
    <source>
        <dbReference type="EMBL" id="SCJ43463.1"/>
    </source>
</evidence>
<evidence type="ECO:0000256" key="5">
    <source>
        <dbReference type="ARBA" id="ARBA00023141"/>
    </source>
</evidence>
<sequence>MSAHGEPLSALIQTAGDQLPPAPAAVAAQGVPGAYSHQACTQLWPQCRPQFYRQFDDVFAAVESGRATVGVLPIENSTEGSVLPVYRLLGQHRLYIVDTTQVAVEHCLLGLPGAALDAVGEVYSHPQALGQCRRFFEEHPHLRPHEYSNTAAAAEMVAAAGDQSIAAIASEVCAELYGLSVLRRGVQDQGRNRTRFIAVMAQPVIAPTADRVSVCAVLPHVQGSLFRFLAQFESQGLNLQKIESRPIPDRDFEFLFYLDFSGNLRQPGLADFLDQLQKSCEYLQFLGNYPDRGRPL</sequence>
<dbReference type="Pfam" id="PF00800">
    <property type="entry name" value="PDT"/>
    <property type="match status" value="1"/>
</dbReference>
<accession>A0A1C6GDS1</accession>
<dbReference type="Gene3D" id="3.30.70.260">
    <property type="match status" value="1"/>
</dbReference>
<evidence type="ECO:0000259" key="11">
    <source>
        <dbReference type="PROSITE" id="PS51671"/>
    </source>
</evidence>
<organism evidence="12">
    <name type="scientific">uncultured Anaerotruncus sp</name>
    <dbReference type="NCBI Taxonomy" id="905011"/>
    <lineage>
        <taxon>Bacteria</taxon>
        <taxon>Bacillati</taxon>
        <taxon>Bacillota</taxon>
        <taxon>Clostridia</taxon>
        <taxon>Eubacteriales</taxon>
        <taxon>Oscillospiraceae</taxon>
        <taxon>Anaerotruncus</taxon>
        <taxon>environmental samples</taxon>
    </lineage>
</organism>
<evidence type="ECO:0000256" key="1">
    <source>
        <dbReference type="ARBA" id="ARBA00004741"/>
    </source>
</evidence>
<dbReference type="AlphaFoldDB" id="A0A1C6GDS1"/>
<keyword evidence="7" id="KW-0456">Lyase</keyword>
<reference evidence="12" key="1">
    <citation type="submission" date="2015-09" db="EMBL/GenBank/DDBJ databases">
        <authorList>
            <consortium name="Pathogen Informatics"/>
        </authorList>
    </citation>
    <scope>NUCLEOTIDE SEQUENCE</scope>
    <source>
        <strain evidence="12">2789STDY5834896</strain>
    </source>
</reference>
<dbReference type="PROSITE" id="PS51171">
    <property type="entry name" value="PREPHENATE_DEHYDR_3"/>
    <property type="match status" value="1"/>
</dbReference>
<keyword evidence="6" id="KW-0584">Phenylalanine biosynthesis</keyword>
<evidence type="ECO:0000256" key="4">
    <source>
        <dbReference type="ARBA" id="ARBA00022605"/>
    </source>
</evidence>
<dbReference type="PIRSF" id="PIRSF001500">
    <property type="entry name" value="Chor_mut_pdt_Ppr"/>
    <property type="match status" value="1"/>
</dbReference>
<dbReference type="SUPFAM" id="SSF53850">
    <property type="entry name" value="Periplasmic binding protein-like II"/>
    <property type="match status" value="1"/>
</dbReference>
<dbReference type="InterPro" id="IPR008242">
    <property type="entry name" value="Chor_mutase/pphenate_deHydtase"/>
</dbReference>
<name>A0A1C6GDS1_9FIRM</name>
<dbReference type="PANTHER" id="PTHR21022">
    <property type="entry name" value="PREPHENATE DEHYDRATASE P PROTEIN"/>
    <property type="match status" value="1"/>
</dbReference>
<protein>
    <recommendedName>
        <fullName evidence="3">Prephenate dehydratase</fullName>
        <ecNumber evidence="2">4.2.1.51</ecNumber>
    </recommendedName>
</protein>
<evidence type="ECO:0000256" key="9">
    <source>
        <dbReference type="PIRSR" id="PIRSR001500-2"/>
    </source>
</evidence>
<dbReference type="PROSITE" id="PS51671">
    <property type="entry name" value="ACT"/>
    <property type="match status" value="1"/>
</dbReference>
<evidence type="ECO:0000256" key="2">
    <source>
        <dbReference type="ARBA" id="ARBA00013147"/>
    </source>
</evidence>
<feature type="site" description="Essential for prephenate dehydratase activity" evidence="9">
    <location>
        <position position="194"/>
    </location>
</feature>
<dbReference type="PANTHER" id="PTHR21022:SF19">
    <property type="entry name" value="PREPHENATE DEHYDRATASE-RELATED"/>
    <property type="match status" value="1"/>
</dbReference>
<evidence type="ECO:0000256" key="8">
    <source>
        <dbReference type="ARBA" id="ARBA00047848"/>
    </source>
</evidence>
<dbReference type="CDD" id="cd13631">
    <property type="entry name" value="PBP2_Ct-PDT_like"/>
    <property type="match status" value="1"/>
</dbReference>
<keyword evidence="5" id="KW-0057">Aromatic amino acid biosynthesis</keyword>
<proteinExistence type="predicted"/>
<evidence type="ECO:0000259" key="10">
    <source>
        <dbReference type="PROSITE" id="PS51171"/>
    </source>
</evidence>
<feature type="domain" description="ACT" evidence="11">
    <location>
        <begin position="213"/>
        <end position="290"/>
    </location>
</feature>
<dbReference type="UniPathway" id="UPA00121">
    <property type="reaction ID" value="UER00345"/>
</dbReference>
<dbReference type="InterPro" id="IPR001086">
    <property type="entry name" value="Preph_deHydtase"/>
</dbReference>
<dbReference type="SUPFAM" id="SSF55021">
    <property type="entry name" value="ACT-like"/>
    <property type="match status" value="1"/>
</dbReference>
<evidence type="ECO:0000256" key="3">
    <source>
        <dbReference type="ARBA" id="ARBA00021872"/>
    </source>
</evidence>
<gene>
    <name evidence="12" type="primary">pheA</name>
    <name evidence="12" type="ORF">SAMEA3545359_00341</name>
</gene>
<comment type="catalytic activity">
    <reaction evidence="8">
        <text>prephenate + H(+) = 3-phenylpyruvate + CO2 + H2O</text>
        <dbReference type="Rhea" id="RHEA:21648"/>
        <dbReference type="ChEBI" id="CHEBI:15377"/>
        <dbReference type="ChEBI" id="CHEBI:15378"/>
        <dbReference type="ChEBI" id="CHEBI:16526"/>
        <dbReference type="ChEBI" id="CHEBI:18005"/>
        <dbReference type="ChEBI" id="CHEBI:29934"/>
        <dbReference type="EC" id="4.2.1.51"/>
    </reaction>
</comment>
<evidence type="ECO:0000256" key="6">
    <source>
        <dbReference type="ARBA" id="ARBA00023222"/>
    </source>
</evidence>
<evidence type="ECO:0000256" key="7">
    <source>
        <dbReference type="ARBA" id="ARBA00023239"/>
    </source>
</evidence>
<dbReference type="InterPro" id="IPR045865">
    <property type="entry name" value="ACT-like_dom_sf"/>
</dbReference>
<dbReference type="CDD" id="cd04905">
    <property type="entry name" value="ACT_CM-PDT"/>
    <property type="match status" value="1"/>
</dbReference>
<dbReference type="PROSITE" id="PS00857">
    <property type="entry name" value="PREPHENATE_DEHYDR_1"/>
    <property type="match status" value="1"/>
</dbReference>
<comment type="pathway">
    <text evidence="1">Amino-acid biosynthesis; L-phenylalanine biosynthesis; phenylpyruvate from prephenate: step 1/1.</text>
</comment>
<dbReference type="GO" id="GO:0005737">
    <property type="term" value="C:cytoplasm"/>
    <property type="evidence" value="ECO:0007669"/>
    <property type="project" value="TreeGrafter"/>
</dbReference>
<feature type="domain" description="Prephenate dehydratase" evidence="10">
    <location>
        <begin position="25"/>
        <end position="201"/>
    </location>
</feature>
<dbReference type="GO" id="GO:0004664">
    <property type="term" value="F:prephenate dehydratase activity"/>
    <property type="evidence" value="ECO:0007669"/>
    <property type="project" value="UniProtKB-EC"/>
</dbReference>